<organism evidence="1 2">
    <name type="scientific">Rhodocytophaga aerolata</name>
    <dbReference type="NCBI Taxonomy" id="455078"/>
    <lineage>
        <taxon>Bacteria</taxon>
        <taxon>Pseudomonadati</taxon>
        <taxon>Bacteroidota</taxon>
        <taxon>Cytophagia</taxon>
        <taxon>Cytophagales</taxon>
        <taxon>Rhodocytophagaceae</taxon>
        <taxon>Rhodocytophaga</taxon>
    </lineage>
</organism>
<dbReference type="Pfam" id="PF19452">
    <property type="entry name" value="DUF5990"/>
    <property type="match status" value="1"/>
</dbReference>
<sequence>MADQELTLKIVLEKPPSGVDFGLQKGSGNKYKTIQIQRSSDKNVEFEFTITVKLNDGLPNFLGGFVQGPPTQRFIYIDIGTYAGQKDTTWSRRLKIPLMGISLNTIKELSTNNNKILEARVPGTGRDGGPNCATVKPFSGWHISTRAAQ</sequence>
<dbReference type="EMBL" id="JAUKPO010000146">
    <property type="protein sequence ID" value="MDO1451972.1"/>
    <property type="molecule type" value="Genomic_DNA"/>
</dbReference>
<evidence type="ECO:0000313" key="1">
    <source>
        <dbReference type="EMBL" id="MDO1451972.1"/>
    </source>
</evidence>
<gene>
    <name evidence="1" type="ORF">Q0590_37230</name>
</gene>
<accession>A0ABT8RIN3</accession>
<dbReference type="RefSeq" id="WP_302042765.1">
    <property type="nucleotide sequence ID" value="NZ_JAUKPO010000146.1"/>
</dbReference>
<reference evidence="1" key="1">
    <citation type="submission" date="2023-07" db="EMBL/GenBank/DDBJ databases">
        <title>The genome sequence of Rhodocytophaga aerolata KACC 12507.</title>
        <authorList>
            <person name="Zhang X."/>
        </authorList>
    </citation>
    <scope>NUCLEOTIDE SEQUENCE</scope>
    <source>
        <strain evidence="1">KACC 12507</strain>
    </source>
</reference>
<dbReference type="InterPro" id="IPR046032">
    <property type="entry name" value="DUF5990"/>
</dbReference>
<proteinExistence type="predicted"/>
<keyword evidence="2" id="KW-1185">Reference proteome</keyword>
<protein>
    <submittedName>
        <fullName evidence="1">DUF5990 family protein</fullName>
    </submittedName>
</protein>
<dbReference type="Proteomes" id="UP001168528">
    <property type="component" value="Unassembled WGS sequence"/>
</dbReference>
<comment type="caution">
    <text evidence="1">The sequence shown here is derived from an EMBL/GenBank/DDBJ whole genome shotgun (WGS) entry which is preliminary data.</text>
</comment>
<name>A0ABT8RIN3_9BACT</name>
<evidence type="ECO:0000313" key="2">
    <source>
        <dbReference type="Proteomes" id="UP001168528"/>
    </source>
</evidence>